<dbReference type="Pfam" id="PF17667">
    <property type="entry name" value="Pkinase_fungal"/>
    <property type="match status" value="1"/>
</dbReference>
<evidence type="ECO:0000256" key="1">
    <source>
        <dbReference type="SAM" id="MobiDB-lite"/>
    </source>
</evidence>
<evidence type="ECO:0000313" key="3">
    <source>
        <dbReference type="EMBL" id="KAF4623082.1"/>
    </source>
</evidence>
<dbReference type="SUPFAM" id="SSF56112">
    <property type="entry name" value="Protein kinase-like (PK-like)"/>
    <property type="match status" value="1"/>
</dbReference>
<dbReference type="PANTHER" id="PTHR38248:SF2">
    <property type="entry name" value="FUNK1 11"/>
    <property type="match status" value="1"/>
</dbReference>
<dbReference type="Gene3D" id="1.10.510.10">
    <property type="entry name" value="Transferase(Phosphotransferase) domain 1"/>
    <property type="match status" value="1"/>
</dbReference>
<sequence>MEQSYGGQVHEERKYAQRKQYRVVYKEVCDSVGDLKTLGEVMDVLEQMLIPLAFMFFAGWVHRDVSSGNLLAYKVDGRWQAKLSDLEYAKKFPPTKINKDIKDPKTGTPYFMPIEILKQSYLYLDLDSIEATAGGDTPDASDAPAQPHVVVTHNFQHDLESLWWIILWTLTCRVKFDDSQGFGKRIFANSLFTTLQREQVFKEVGANPWGPVLKPDVRALVVPFRKLQRGFVSCYKGLQLRDGSAMLKKPSYVSIYHNFHLFFRSLPEGIWRQVELINPTHNRPTGAKRTLTDAGFADLGEQDEGSGSPTPESSSNEMPPPPVAPVASSSRPHFTRSAAKAAKRLRS</sequence>
<gene>
    <name evidence="3" type="ORF">D9613_001538</name>
</gene>
<dbReference type="GO" id="GO:0004672">
    <property type="term" value="F:protein kinase activity"/>
    <property type="evidence" value="ECO:0007669"/>
    <property type="project" value="InterPro"/>
</dbReference>
<feature type="compositionally biased region" description="Low complexity" evidence="1">
    <location>
        <begin position="305"/>
        <end position="317"/>
    </location>
</feature>
<proteinExistence type="predicted"/>
<evidence type="ECO:0000259" key="2">
    <source>
        <dbReference type="PROSITE" id="PS50011"/>
    </source>
</evidence>
<dbReference type="InterPro" id="IPR000719">
    <property type="entry name" value="Prot_kinase_dom"/>
</dbReference>
<dbReference type="PROSITE" id="PS50011">
    <property type="entry name" value="PROTEIN_KINASE_DOM"/>
    <property type="match status" value="1"/>
</dbReference>
<evidence type="ECO:0000313" key="4">
    <source>
        <dbReference type="Proteomes" id="UP000521872"/>
    </source>
</evidence>
<protein>
    <recommendedName>
        <fullName evidence="2">Protein kinase domain-containing protein</fullName>
    </recommendedName>
</protein>
<reference evidence="3 4" key="1">
    <citation type="submission" date="2019-12" db="EMBL/GenBank/DDBJ databases">
        <authorList>
            <person name="Floudas D."/>
            <person name="Bentzer J."/>
            <person name="Ahren D."/>
            <person name="Johansson T."/>
            <person name="Persson P."/>
            <person name="Tunlid A."/>
        </authorList>
    </citation>
    <scope>NUCLEOTIDE SEQUENCE [LARGE SCALE GENOMIC DNA]</scope>
    <source>
        <strain evidence="3 4">CBS 102.39</strain>
    </source>
</reference>
<keyword evidence="4" id="KW-1185">Reference proteome</keyword>
<accession>A0A8H4VUV7</accession>
<dbReference type="EMBL" id="JAACJL010000001">
    <property type="protein sequence ID" value="KAF4623082.1"/>
    <property type="molecule type" value="Genomic_DNA"/>
</dbReference>
<dbReference type="AlphaFoldDB" id="A0A8H4VUV7"/>
<dbReference type="InterPro" id="IPR011009">
    <property type="entry name" value="Kinase-like_dom_sf"/>
</dbReference>
<organism evidence="3 4">
    <name type="scientific">Agrocybe pediades</name>
    <dbReference type="NCBI Taxonomy" id="84607"/>
    <lineage>
        <taxon>Eukaryota</taxon>
        <taxon>Fungi</taxon>
        <taxon>Dikarya</taxon>
        <taxon>Basidiomycota</taxon>
        <taxon>Agaricomycotina</taxon>
        <taxon>Agaricomycetes</taxon>
        <taxon>Agaricomycetidae</taxon>
        <taxon>Agaricales</taxon>
        <taxon>Agaricineae</taxon>
        <taxon>Strophariaceae</taxon>
        <taxon>Agrocybe</taxon>
    </lineage>
</organism>
<feature type="region of interest" description="Disordered" evidence="1">
    <location>
        <begin position="296"/>
        <end position="347"/>
    </location>
</feature>
<name>A0A8H4VUV7_9AGAR</name>
<comment type="caution">
    <text evidence="3">The sequence shown here is derived from an EMBL/GenBank/DDBJ whole genome shotgun (WGS) entry which is preliminary data.</text>
</comment>
<dbReference type="InterPro" id="IPR040976">
    <property type="entry name" value="Pkinase_fungal"/>
</dbReference>
<feature type="domain" description="Protein kinase" evidence="2">
    <location>
        <begin position="1"/>
        <end position="263"/>
    </location>
</feature>
<dbReference type="Proteomes" id="UP000521872">
    <property type="component" value="Unassembled WGS sequence"/>
</dbReference>
<dbReference type="GO" id="GO:0005524">
    <property type="term" value="F:ATP binding"/>
    <property type="evidence" value="ECO:0007669"/>
    <property type="project" value="InterPro"/>
</dbReference>
<dbReference type="PANTHER" id="PTHR38248">
    <property type="entry name" value="FUNK1 6"/>
    <property type="match status" value="1"/>
</dbReference>